<proteinExistence type="predicted"/>
<feature type="signal peptide" evidence="1">
    <location>
        <begin position="1"/>
        <end position="17"/>
    </location>
</feature>
<protein>
    <submittedName>
        <fullName evidence="2">Uncharacterized protein</fullName>
    </submittedName>
</protein>
<comment type="caution">
    <text evidence="2">The sequence shown here is derived from an EMBL/GenBank/DDBJ whole genome shotgun (WGS) entry which is preliminary data.</text>
</comment>
<dbReference type="EMBL" id="UYJE01009160">
    <property type="protein sequence ID" value="VDI70695.1"/>
    <property type="molecule type" value="Genomic_DNA"/>
</dbReference>
<name>A0A8B6GWQ2_MYTGA</name>
<gene>
    <name evidence="2" type="ORF">MGAL_10B019351</name>
</gene>
<evidence type="ECO:0000313" key="2">
    <source>
        <dbReference type="EMBL" id="VDI70695.1"/>
    </source>
</evidence>
<keyword evidence="3" id="KW-1185">Reference proteome</keyword>
<evidence type="ECO:0000256" key="1">
    <source>
        <dbReference type="SAM" id="SignalP"/>
    </source>
</evidence>
<organism evidence="2 3">
    <name type="scientific">Mytilus galloprovincialis</name>
    <name type="common">Mediterranean mussel</name>
    <dbReference type="NCBI Taxonomy" id="29158"/>
    <lineage>
        <taxon>Eukaryota</taxon>
        <taxon>Metazoa</taxon>
        <taxon>Spiralia</taxon>
        <taxon>Lophotrochozoa</taxon>
        <taxon>Mollusca</taxon>
        <taxon>Bivalvia</taxon>
        <taxon>Autobranchia</taxon>
        <taxon>Pteriomorphia</taxon>
        <taxon>Mytilida</taxon>
        <taxon>Mytiloidea</taxon>
        <taxon>Mytilidae</taxon>
        <taxon>Mytilinae</taxon>
        <taxon>Mytilus</taxon>
    </lineage>
</organism>
<sequence length="218" mass="22483">MSLKVFLCLALVGLVAAEAGQKGYSPKYNLKTYGNPSGPFFGVNGLQGNSGAGYPLNTLAGYGYGSYANNVYGLGTPLHYGSHVGYNNYGTQGGFPGYGLMNGRSLNVLSGYGNYGVYGNGVMPFKGYGFGQRLGGYGRYNNLIGSGAFGIGRVIGYGPHVIGGINGYGAYGMGGFGGIGGLNGNRAYGLGGLNGFRFRNHKYGYSGVGKFGGKKGTY</sequence>
<reference evidence="2" key="1">
    <citation type="submission" date="2018-11" db="EMBL/GenBank/DDBJ databases">
        <authorList>
            <person name="Alioto T."/>
            <person name="Alioto T."/>
        </authorList>
    </citation>
    <scope>NUCLEOTIDE SEQUENCE</scope>
</reference>
<dbReference type="AlphaFoldDB" id="A0A8B6GWQ2"/>
<accession>A0A8B6GWQ2</accession>
<keyword evidence="1" id="KW-0732">Signal</keyword>
<evidence type="ECO:0000313" key="3">
    <source>
        <dbReference type="Proteomes" id="UP000596742"/>
    </source>
</evidence>
<dbReference type="Proteomes" id="UP000596742">
    <property type="component" value="Unassembled WGS sequence"/>
</dbReference>
<feature type="chain" id="PRO_5032413404" evidence="1">
    <location>
        <begin position="18"/>
        <end position="218"/>
    </location>
</feature>
<dbReference type="OrthoDB" id="6156838at2759"/>